<keyword evidence="9" id="KW-0472">Membrane</keyword>
<dbReference type="InterPro" id="IPR006260">
    <property type="entry name" value="TonB/TolA_C"/>
</dbReference>
<keyword evidence="6" id="KW-0812">Transmembrane</keyword>
<dbReference type="InterPro" id="IPR051045">
    <property type="entry name" value="TonB-dependent_transducer"/>
</dbReference>
<sequence>MAVALHAVAIMGSSFVNTQKAPPIRTLEITLAQQPTETKPKEADFLAQANQEGSGTLEEKRLLSTTEKSVFQDDKIRDQAALPTPQIEEPTPLTSEQPKAVISDKDGSAERTEKTPRKVVTTTEKKKTQRSPKPKKTEATKSQPKSGQSSALLAHSLEIANLQAQLKMQQEQFAKRPRVRRLTSVSTTIHEDAIYLDNWRRRVEMIGNLNYPEDARKNKLYGTLRVLVSIKPDGSLKNVEILKSSGHKTLDDAAVRIVRLAAPFQPFSVEMRKSTDILEIIRTWKFEKTTHLY</sequence>
<evidence type="ECO:0000313" key="12">
    <source>
        <dbReference type="EMBL" id="QEQ98283.1"/>
    </source>
</evidence>
<feature type="domain" description="TonB C-terminal" evidence="11">
    <location>
        <begin position="196"/>
        <end position="293"/>
    </location>
</feature>
<evidence type="ECO:0000256" key="2">
    <source>
        <dbReference type="ARBA" id="ARBA00006555"/>
    </source>
</evidence>
<dbReference type="SUPFAM" id="SSF74653">
    <property type="entry name" value="TolA/TonB C-terminal domain"/>
    <property type="match status" value="1"/>
</dbReference>
<comment type="similarity">
    <text evidence="2">Belongs to the TonB family.</text>
</comment>
<evidence type="ECO:0000256" key="9">
    <source>
        <dbReference type="ARBA" id="ARBA00023136"/>
    </source>
</evidence>
<dbReference type="GO" id="GO:0098797">
    <property type="term" value="C:plasma membrane protein complex"/>
    <property type="evidence" value="ECO:0007669"/>
    <property type="project" value="TreeGrafter"/>
</dbReference>
<dbReference type="InterPro" id="IPR037682">
    <property type="entry name" value="TonB_C"/>
</dbReference>
<protein>
    <submittedName>
        <fullName evidence="12">TonB family protein</fullName>
    </submittedName>
</protein>
<feature type="region of interest" description="Disordered" evidence="10">
    <location>
        <begin position="51"/>
        <end position="150"/>
    </location>
</feature>
<feature type="compositionally biased region" description="Polar residues" evidence="10">
    <location>
        <begin position="140"/>
        <end position="150"/>
    </location>
</feature>
<dbReference type="NCBIfam" id="TIGR01352">
    <property type="entry name" value="tonB_Cterm"/>
    <property type="match status" value="1"/>
</dbReference>
<evidence type="ECO:0000256" key="3">
    <source>
        <dbReference type="ARBA" id="ARBA00022448"/>
    </source>
</evidence>
<organism evidence="12 13">
    <name type="scientific">Neptunomonas concharum</name>
    <dbReference type="NCBI Taxonomy" id="1031538"/>
    <lineage>
        <taxon>Bacteria</taxon>
        <taxon>Pseudomonadati</taxon>
        <taxon>Pseudomonadota</taxon>
        <taxon>Gammaproteobacteria</taxon>
        <taxon>Oceanospirillales</taxon>
        <taxon>Oceanospirillaceae</taxon>
        <taxon>Neptunomonas</taxon>
    </lineage>
</organism>
<accession>A0A5P1RF77</accession>
<dbReference type="Gene3D" id="3.30.1150.10">
    <property type="match status" value="1"/>
</dbReference>
<keyword evidence="7" id="KW-0653">Protein transport</keyword>
<dbReference type="PANTHER" id="PTHR33446:SF11">
    <property type="entry name" value="TONB3"/>
    <property type="match status" value="1"/>
</dbReference>
<keyword evidence="5" id="KW-0997">Cell inner membrane</keyword>
<dbReference type="KEGG" id="ncu:F0U83_01485"/>
<gene>
    <name evidence="12" type="ORF">F0U83_01485</name>
</gene>
<evidence type="ECO:0000256" key="8">
    <source>
        <dbReference type="ARBA" id="ARBA00022989"/>
    </source>
</evidence>
<comment type="subcellular location">
    <subcellularLocation>
        <location evidence="1">Cell inner membrane</location>
        <topology evidence="1">Single-pass membrane protein</topology>
        <orientation evidence="1">Periplasmic side</orientation>
    </subcellularLocation>
</comment>
<evidence type="ECO:0000259" key="11">
    <source>
        <dbReference type="PROSITE" id="PS52015"/>
    </source>
</evidence>
<evidence type="ECO:0000256" key="4">
    <source>
        <dbReference type="ARBA" id="ARBA00022475"/>
    </source>
</evidence>
<dbReference type="GO" id="GO:0031992">
    <property type="term" value="F:energy transducer activity"/>
    <property type="evidence" value="ECO:0007669"/>
    <property type="project" value="TreeGrafter"/>
</dbReference>
<keyword evidence="13" id="KW-1185">Reference proteome</keyword>
<dbReference type="GO" id="GO:0015031">
    <property type="term" value="P:protein transport"/>
    <property type="evidence" value="ECO:0007669"/>
    <property type="project" value="UniProtKB-KW"/>
</dbReference>
<proteinExistence type="inferred from homology"/>
<dbReference type="AlphaFoldDB" id="A0A5P1RF77"/>
<keyword evidence="3" id="KW-0813">Transport</keyword>
<reference evidence="12 13" key="1">
    <citation type="journal article" date="2019" name="Biochem. Eng. J.">
        <title>Metabolic engineering of the marine bacteria Neptunomonas concharum for the production of acetoin and meso-2,3-butanediol from acetate.</title>
        <authorList>
            <person name="Li W."/>
            <person name="Pu N."/>
            <person name="Liu C.-X."/>
            <person name="Yuan Q.-P."/>
            <person name="Li Z.-J."/>
        </authorList>
    </citation>
    <scope>NUCLEOTIDE SEQUENCE [LARGE SCALE GENOMIC DNA]</scope>
    <source>
        <strain evidence="12 13">JCM17730</strain>
    </source>
</reference>
<feature type="compositionally biased region" description="Basic and acidic residues" evidence="10">
    <location>
        <begin position="102"/>
        <end position="116"/>
    </location>
</feature>
<evidence type="ECO:0000256" key="5">
    <source>
        <dbReference type="ARBA" id="ARBA00022519"/>
    </source>
</evidence>
<evidence type="ECO:0000313" key="13">
    <source>
        <dbReference type="Proteomes" id="UP000324760"/>
    </source>
</evidence>
<keyword evidence="4" id="KW-1003">Cell membrane</keyword>
<dbReference type="PROSITE" id="PS52015">
    <property type="entry name" value="TONB_CTD"/>
    <property type="match status" value="1"/>
</dbReference>
<dbReference type="GO" id="GO:0055085">
    <property type="term" value="P:transmembrane transport"/>
    <property type="evidence" value="ECO:0007669"/>
    <property type="project" value="InterPro"/>
</dbReference>
<dbReference type="OrthoDB" id="9803361at2"/>
<name>A0A5P1RF77_9GAMM</name>
<dbReference type="EMBL" id="CP043869">
    <property type="protein sequence ID" value="QEQ98283.1"/>
    <property type="molecule type" value="Genomic_DNA"/>
</dbReference>
<keyword evidence="8" id="KW-1133">Transmembrane helix</keyword>
<evidence type="ECO:0000256" key="6">
    <source>
        <dbReference type="ARBA" id="ARBA00022692"/>
    </source>
</evidence>
<evidence type="ECO:0000256" key="7">
    <source>
        <dbReference type="ARBA" id="ARBA00022927"/>
    </source>
</evidence>
<evidence type="ECO:0000256" key="1">
    <source>
        <dbReference type="ARBA" id="ARBA00004383"/>
    </source>
</evidence>
<dbReference type="Proteomes" id="UP000324760">
    <property type="component" value="Chromosome"/>
</dbReference>
<dbReference type="PANTHER" id="PTHR33446">
    <property type="entry name" value="PROTEIN TONB-RELATED"/>
    <property type="match status" value="1"/>
</dbReference>
<evidence type="ECO:0000256" key="10">
    <source>
        <dbReference type="SAM" id="MobiDB-lite"/>
    </source>
</evidence>
<dbReference type="Pfam" id="PF03544">
    <property type="entry name" value="TonB_C"/>
    <property type="match status" value="1"/>
</dbReference>